<feature type="region of interest" description="Disordered" evidence="1">
    <location>
        <begin position="597"/>
        <end position="645"/>
    </location>
</feature>
<organism evidence="2 3">
    <name type="scientific">Diploscapter pachys</name>
    <dbReference type="NCBI Taxonomy" id="2018661"/>
    <lineage>
        <taxon>Eukaryota</taxon>
        <taxon>Metazoa</taxon>
        <taxon>Ecdysozoa</taxon>
        <taxon>Nematoda</taxon>
        <taxon>Chromadorea</taxon>
        <taxon>Rhabditida</taxon>
        <taxon>Rhabditina</taxon>
        <taxon>Rhabditomorpha</taxon>
        <taxon>Rhabditoidea</taxon>
        <taxon>Rhabditidae</taxon>
        <taxon>Diploscapter</taxon>
    </lineage>
</organism>
<evidence type="ECO:0000256" key="1">
    <source>
        <dbReference type="SAM" id="MobiDB-lite"/>
    </source>
</evidence>
<protein>
    <submittedName>
        <fullName evidence="2">Uncharacterized protein</fullName>
    </submittedName>
</protein>
<dbReference type="EMBL" id="LIAE01008076">
    <property type="protein sequence ID" value="PAV75518.1"/>
    <property type="molecule type" value="Genomic_DNA"/>
</dbReference>
<accession>A0A2A2KNT1</accession>
<dbReference type="Proteomes" id="UP000218231">
    <property type="component" value="Unassembled WGS sequence"/>
</dbReference>
<feature type="region of interest" description="Disordered" evidence="1">
    <location>
        <begin position="75"/>
        <end position="101"/>
    </location>
</feature>
<keyword evidence="3" id="KW-1185">Reference proteome</keyword>
<feature type="compositionally biased region" description="Low complexity" evidence="1">
    <location>
        <begin position="83"/>
        <end position="94"/>
    </location>
</feature>
<proteinExistence type="predicted"/>
<dbReference type="AlphaFoldDB" id="A0A2A2KNT1"/>
<feature type="compositionally biased region" description="Polar residues" evidence="1">
    <location>
        <begin position="381"/>
        <end position="393"/>
    </location>
</feature>
<dbReference type="OrthoDB" id="5815739at2759"/>
<reference evidence="2 3" key="1">
    <citation type="journal article" date="2017" name="Curr. Biol.">
        <title>Genome architecture and evolution of a unichromosomal asexual nematode.</title>
        <authorList>
            <person name="Fradin H."/>
            <person name="Zegar C."/>
            <person name="Gutwein M."/>
            <person name="Lucas J."/>
            <person name="Kovtun M."/>
            <person name="Corcoran D."/>
            <person name="Baugh L.R."/>
            <person name="Kiontke K."/>
            <person name="Gunsalus K."/>
            <person name="Fitch D.H."/>
            <person name="Piano F."/>
        </authorList>
    </citation>
    <scope>NUCLEOTIDE SEQUENCE [LARGE SCALE GENOMIC DNA]</scope>
    <source>
        <strain evidence="2">PF1309</strain>
    </source>
</reference>
<feature type="compositionally biased region" description="Polar residues" evidence="1">
    <location>
        <begin position="621"/>
        <end position="630"/>
    </location>
</feature>
<evidence type="ECO:0000313" key="3">
    <source>
        <dbReference type="Proteomes" id="UP000218231"/>
    </source>
</evidence>
<feature type="region of interest" description="Disordered" evidence="1">
    <location>
        <begin position="171"/>
        <end position="246"/>
    </location>
</feature>
<name>A0A2A2KNT1_9BILA</name>
<evidence type="ECO:0000313" key="2">
    <source>
        <dbReference type="EMBL" id="PAV75518.1"/>
    </source>
</evidence>
<feature type="compositionally biased region" description="Basic and acidic residues" evidence="1">
    <location>
        <begin position="631"/>
        <end position="645"/>
    </location>
</feature>
<feature type="compositionally biased region" description="Polar residues" evidence="1">
    <location>
        <begin position="186"/>
        <end position="195"/>
    </location>
</feature>
<feature type="region of interest" description="Disordered" evidence="1">
    <location>
        <begin position="674"/>
        <end position="710"/>
    </location>
</feature>
<comment type="caution">
    <text evidence="2">The sequence shown here is derived from an EMBL/GenBank/DDBJ whole genome shotgun (WGS) entry which is preliminary data.</text>
</comment>
<feature type="region of interest" description="Disordered" evidence="1">
    <location>
        <begin position="381"/>
        <end position="401"/>
    </location>
</feature>
<gene>
    <name evidence="2" type="ORF">WR25_13605</name>
</gene>
<sequence length="804" mass="88343">MPLLNPLYGSIDSASASLSVPVSDSGGVISVLFTVCTVISMASILAMCTCCRKNPKNREEEDGAYGVIPTTVATASSGDNAHSTTGKPKSTKSTRASAPDRALPQLPADLYSAIDKTRRSNLDDIEYADEASNPMYECIDVDNDSMIDPLYSKVGPTARHGERKYDYPVFAGKHENRPANGRLPMPSTSDRNVNPASEDPFYQSASQIYGPASEDPYSSINSDTRADAGDGDSCDPGYARVKTTEDPKKLEQLEITERELDKLYSNIRRSTRNQVDDSLNTSQAHVPIDALSNIPVAPTTSSQIDTQSISSREPSYRYLTTRESAEVVRERLREQGRLAPPIREHYYSTIGNGNEYETVDGASSAYGVVPSRPVNILTVSTEHTNDGTPNESSDFVPPPPTSPIPTRLASAALSPNQPSTSRVDNLTSTYAVVSKPKQKTTTFEVVPMRPAAELPSIHSPFRPANGPLMSTSMNETLLGKRTVEEKEVIVEKRNSYISTPSQQAPFNQTQNIMNRSFDGILASANRANSFHQNGASSSSNPGSEQRVYPVEIKRQSHSNLWPTGNENVGVKFVIIRLLRFLKQTKRKSIGSAGFEEPLRSEEFDGESQAAKEGESDMANDMISSTTSSRDLSNERKKNGTRHWKEETEAEKIERLGTIYTANDYVSTIDMGTERPWPFGAPSQSGSKTSRGRNRRSGEMTELGQPGEDLEERARDAQFYRTNDNNNAKKTSQQRSAISSILAWDLSEDEMYRTPRQVKGRPRMIQGSNECMGTCFCHGSSPRAVVIGANKQQMSQIRFGQPPDD</sequence>